<evidence type="ECO:0000256" key="1">
    <source>
        <dbReference type="ARBA" id="ARBA00008210"/>
    </source>
</evidence>
<sequence length="203" mass="22512">MFRFIALLCLVHVSFGTIIRGRVLVNGNANIVDTVPSGSRLIIRLEGTSIANASSMVIKQTEISNIVAFPFYYQIRISTNISSALSYSLSALIKKGDILVYVNQQPIHVKIGTESLITIDIPVMFIGENRALQPLLNNVQQSSWPELVGREGTYAVQYIKEKTGFTDVFIVLEGSLVTLDYRTDRVRVFVNTKGVVIQTPYIG</sequence>
<dbReference type="PROSITE" id="PS00285">
    <property type="entry name" value="POTATO_INHIBITOR"/>
    <property type="match status" value="1"/>
</dbReference>
<dbReference type="PANTHER" id="PTHR33091">
    <property type="entry name" value="PROTEIN, PUTATIVE, EXPRESSED-RELATED"/>
    <property type="match status" value="1"/>
</dbReference>
<feature type="chain" id="PRO_5032933133" evidence="4">
    <location>
        <begin position="17"/>
        <end position="203"/>
    </location>
</feature>
<dbReference type="EMBL" id="CAJNOL010005907">
    <property type="protein sequence ID" value="CAF1611579.1"/>
    <property type="molecule type" value="Genomic_DNA"/>
</dbReference>
<keyword evidence="6" id="KW-1185">Reference proteome</keyword>
<dbReference type="Proteomes" id="UP000663870">
    <property type="component" value="Unassembled WGS sequence"/>
</dbReference>
<dbReference type="InterPro" id="IPR000864">
    <property type="entry name" value="Prot_inh_pot1"/>
</dbReference>
<feature type="signal peptide" evidence="4">
    <location>
        <begin position="1"/>
        <end position="16"/>
    </location>
</feature>
<protein>
    <submittedName>
        <fullName evidence="5">Uncharacterized protein</fullName>
    </submittedName>
</protein>
<evidence type="ECO:0000256" key="3">
    <source>
        <dbReference type="ARBA" id="ARBA00022900"/>
    </source>
</evidence>
<keyword evidence="2" id="KW-0646">Protease inhibitor</keyword>
<accession>A0A816BLX5</accession>
<dbReference type="InterPro" id="IPR039366">
    <property type="entry name" value="Pilotin"/>
</dbReference>
<organism evidence="5 6">
    <name type="scientific">Rotaria sordida</name>
    <dbReference type="NCBI Taxonomy" id="392033"/>
    <lineage>
        <taxon>Eukaryota</taxon>
        <taxon>Metazoa</taxon>
        <taxon>Spiralia</taxon>
        <taxon>Gnathifera</taxon>
        <taxon>Rotifera</taxon>
        <taxon>Eurotatoria</taxon>
        <taxon>Bdelloidea</taxon>
        <taxon>Philodinida</taxon>
        <taxon>Philodinidae</taxon>
        <taxon>Rotaria</taxon>
    </lineage>
</organism>
<dbReference type="Pfam" id="PF09619">
    <property type="entry name" value="YscW"/>
    <property type="match status" value="1"/>
</dbReference>
<evidence type="ECO:0000313" key="5">
    <source>
        <dbReference type="EMBL" id="CAF1611579.1"/>
    </source>
</evidence>
<keyword evidence="4" id="KW-0732">Signal</keyword>
<evidence type="ECO:0000256" key="2">
    <source>
        <dbReference type="ARBA" id="ARBA00022690"/>
    </source>
</evidence>
<evidence type="ECO:0000256" key="4">
    <source>
        <dbReference type="SAM" id="SignalP"/>
    </source>
</evidence>
<reference evidence="5" key="1">
    <citation type="submission" date="2021-02" db="EMBL/GenBank/DDBJ databases">
        <authorList>
            <person name="Nowell W R."/>
        </authorList>
    </citation>
    <scope>NUCLEOTIDE SEQUENCE</scope>
</reference>
<dbReference type="Gene3D" id="3.30.10.10">
    <property type="entry name" value="Trypsin Inhibitor V, subunit A"/>
    <property type="match status" value="1"/>
</dbReference>
<dbReference type="AlphaFoldDB" id="A0A816BLX5"/>
<dbReference type="PRINTS" id="PR00292">
    <property type="entry name" value="POTATOINHBTR"/>
</dbReference>
<name>A0A816BLX5_9BILA</name>
<evidence type="ECO:0000313" key="6">
    <source>
        <dbReference type="Proteomes" id="UP000663870"/>
    </source>
</evidence>
<dbReference type="GO" id="GO:0009611">
    <property type="term" value="P:response to wounding"/>
    <property type="evidence" value="ECO:0007669"/>
    <property type="project" value="InterPro"/>
</dbReference>
<dbReference type="InterPro" id="IPR036354">
    <property type="entry name" value="Prot_inh_pot1_sf"/>
</dbReference>
<dbReference type="PANTHER" id="PTHR33091:SF73">
    <property type="entry name" value="INHIBITOR OF TRYPSIN AND HAGEMAN FACTOR-LIKE"/>
    <property type="match status" value="1"/>
</dbReference>
<dbReference type="Pfam" id="PF00280">
    <property type="entry name" value="potato_inhibit"/>
    <property type="match status" value="1"/>
</dbReference>
<comment type="caution">
    <text evidence="5">The sequence shown here is derived from an EMBL/GenBank/DDBJ whole genome shotgun (WGS) entry which is preliminary data.</text>
</comment>
<proteinExistence type="inferred from homology"/>
<dbReference type="SUPFAM" id="SSF54654">
    <property type="entry name" value="CI-2 family of serine protease inhibitors"/>
    <property type="match status" value="1"/>
</dbReference>
<dbReference type="GO" id="GO:0004867">
    <property type="term" value="F:serine-type endopeptidase inhibitor activity"/>
    <property type="evidence" value="ECO:0007669"/>
    <property type="project" value="UniProtKB-KW"/>
</dbReference>
<gene>
    <name evidence="5" type="ORF">JXQ802_LOCUS49450</name>
</gene>
<keyword evidence="3" id="KW-0722">Serine protease inhibitor</keyword>
<comment type="similarity">
    <text evidence="1">Belongs to the protease inhibitor I13 (potato type I serine protease inhibitor) family.</text>
</comment>